<feature type="region of interest" description="Disordered" evidence="1">
    <location>
        <begin position="56"/>
        <end position="75"/>
    </location>
</feature>
<dbReference type="EMBL" id="JAGQLK010000167">
    <property type="protein sequence ID" value="MCA9383895.1"/>
    <property type="molecule type" value="Genomic_DNA"/>
</dbReference>
<organism evidence="3 4">
    <name type="scientific">Candidatus Dojkabacteria bacterium</name>
    <dbReference type="NCBI Taxonomy" id="2099670"/>
    <lineage>
        <taxon>Bacteria</taxon>
        <taxon>Candidatus Dojkabacteria</taxon>
    </lineage>
</organism>
<reference evidence="3" key="2">
    <citation type="journal article" date="2021" name="Microbiome">
        <title>Successional dynamics and alternative stable states in a saline activated sludge microbial community over 9 years.</title>
        <authorList>
            <person name="Wang Y."/>
            <person name="Ye J."/>
            <person name="Ju F."/>
            <person name="Liu L."/>
            <person name="Boyd J.A."/>
            <person name="Deng Y."/>
            <person name="Parks D.H."/>
            <person name="Jiang X."/>
            <person name="Yin X."/>
            <person name="Woodcroft B.J."/>
            <person name="Tyson G.W."/>
            <person name="Hugenholtz P."/>
            <person name="Polz M.F."/>
            <person name="Zhang T."/>
        </authorList>
    </citation>
    <scope>NUCLEOTIDE SEQUENCE</scope>
    <source>
        <strain evidence="3">HKST-UBA14</strain>
    </source>
</reference>
<accession>A0A955RJY2</accession>
<comment type="caution">
    <text evidence="3">The sequence shown here is derived from an EMBL/GenBank/DDBJ whole genome shotgun (WGS) entry which is preliminary data.</text>
</comment>
<keyword evidence="2" id="KW-1133">Transmembrane helix</keyword>
<gene>
    <name evidence="3" type="ORF">KC909_06055</name>
</gene>
<name>A0A955RJY2_9BACT</name>
<keyword evidence="2" id="KW-0472">Membrane</keyword>
<dbReference type="Proteomes" id="UP000783287">
    <property type="component" value="Unassembled WGS sequence"/>
</dbReference>
<evidence type="ECO:0000313" key="4">
    <source>
        <dbReference type="Proteomes" id="UP000783287"/>
    </source>
</evidence>
<evidence type="ECO:0000256" key="1">
    <source>
        <dbReference type="SAM" id="MobiDB-lite"/>
    </source>
</evidence>
<dbReference type="AlphaFoldDB" id="A0A955RJY2"/>
<sequence length="228" mass="24957">MDNPTNSSSEETKSNQAVESNIVKYIVIAGILFIAMLLSIFSFVFLNKGDESHDSQGTLELTDDQSNSNTQASTINSSDVQATIKFIDIPNELSFSTTEKVSVVDTTDTMKTIYGDVETEIAFVQVISKEDLNTNDFGEDLSDREKALIYFSANQCGVIDTFINEEINGTTVTYGSTEVPEYVETGGVCGDVLQGMAVELNDETFIVVIETYPDSGLIQQILDTFVIN</sequence>
<reference evidence="3" key="1">
    <citation type="submission" date="2020-04" db="EMBL/GenBank/DDBJ databases">
        <authorList>
            <person name="Zhang T."/>
        </authorList>
    </citation>
    <scope>NUCLEOTIDE SEQUENCE</scope>
    <source>
        <strain evidence="3">HKST-UBA14</strain>
    </source>
</reference>
<evidence type="ECO:0000256" key="2">
    <source>
        <dbReference type="SAM" id="Phobius"/>
    </source>
</evidence>
<protein>
    <submittedName>
        <fullName evidence="3">Uncharacterized protein</fullName>
    </submittedName>
</protein>
<keyword evidence="2" id="KW-0812">Transmembrane</keyword>
<evidence type="ECO:0000313" key="3">
    <source>
        <dbReference type="EMBL" id="MCA9383895.1"/>
    </source>
</evidence>
<proteinExistence type="predicted"/>
<feature type="transmembrane region" description="Helical" evidence="2">
    <location>
        <begin position="22"/>
        <end position="46"/>
    </location>
</feature>